<evidence type="ECO:0000259" key="12">
    <source>
        <dbReference type="Pfam" id="PF00324"/>
    </source>
</evidence>
<dbReference type="GO" id="GO:0005886">
    <property type="term" value="C:plasma membrane"/>
    <property type="evidence" value="ECO:0007669"/>
    <property type="project" value="UniProtKB-SubCell"/>
</dbReference>
<dbReference type="PROSITE" id="PS00218">
    <property type="entry name" value="AMINO_ACID_PERMEASE_1"/>
    <property type="match status" value="1"/>
</dbReference>
<feature type="transmembrane region" description="Helical" evidence="11">
    <location>
        <begin position="103"/>
        <end position="125"/>
    </location>
</feature>
<evidence type="ECO:0000256" key="4">
    <source>
        <dbReference type="ARBA" id="ARBA00022475"/>
    </source>
</evidence>
<comment type="subcellular location">
    <subcellularLocation>
        <location evidence="1">Cell inner membrane</location>
        <topology evidence="1">Multi-pass membrane protein</topology>
    </subcellularLocation>
</comment>
<evidence type="ECO:0000256" key="11">
    <source>
        <dbReference type="SAM" id="Phobius"/>
    </source>
</evidence>
<proteinExistence type="inferred from homology"/>
<evidence type="ECO:0000313" key="14">
    <source>
        <dbReference type="Proteomes" id="UP000273119"/>
    </source>
</evidence>
<dbReference type="Proteomes" id="UP000273119">
    <property type="component" value="Unassembled WGS sequence"/>
</dbReference>
<feature type="transmembrane region" description="Helical" evidence="11">
    <location>
        <begin position="175"/>
        <end position="203"/>
    </location>
</feature>
<dbReference type="PANTHER" id="PTHR43495">
    <property type="entry name" value="GABA PERMEASE"/>
    <property type="match status" value="1"/>
</dbReference>
<dbReference type="GO" id="GO:0055085">
    <property type="term" value="P:transmembrane transport"/>
    <property type="evidence" value="ECO:0007669"/>
    <property type="project" value="InterPro"/>
</dbReference>
<feature type="transmembrane region" description="Helical" evidence="11">
    <location>
        <begin position="295"/>
        <end position="320"/>
    </location>
</feature>
<dbReference type="PIRSF" id="PIRSF006060">
    <property type="entry name" value="AA_transporter"/>
    <property type="match status" value="1"/>
</dbReference>
<dbReference type="InterPro" id="IPR004841">
    <property type="entry name" value="AA-permease/SLC12A_dom"/>
</dbReference>
<accession>A0A496PFD4</accession>
<feature type="transmembrane region" description="Helical" evidence="11">
    <location>
        <begin position="420"/>
        <end position="443"/>
    </location>
</feature>
<feature type="transmembrane region" description="Helical" evidence="11">
    <location>
        <begin position="265"/>
        <end position="283"/>
    </location>
</feature>
<keyword evidence="4" id="KW-1003">Cell membrane</keyword>
<sequence length="486" mass="51407">MSPAFSSAPGPTPGPGSASTTHQPNGELKRGLSMRHIQFIALGSAIGTGLFYGSSAAIQSAGPVVLIAYIIAGAAVFMVMRALGEMAVRHPVPGSFGQYAARYLGPFAGFLTGWTFVFEMIVVALADVTAFAVYMGFWFPDTPRWIWVVAVILFIAAINTRNVKVFGELEFWFSLIKVTAIIAMIVGGIVIMVLGMQISGGGATGPQNLWSHGGFAPKGAEGLLAALAVVVFAFGGVETVGITAGEATDPKRAIPRAVNTVPARILVFYVATLAIVMSLIPWNQVTGDASPFVQIFTSLGIPAAAGLLNVIVITAAISAINADTFGAGRMLFGLAQQKHAPAVFLRVSRGGVPWMTVVIMCAALGVGAVLNAIMPEDVFAVIASLATFATVWVWLMILLSHVAMRREISRHGWAESEFKMPLWPVGSWLAIGFMLLVVTLLALHESTRGSLLVGVAWLVILTVGYFTLVHGTGRDRPELHDNTATE</sequence>
<feature type="transmembrane region" description="Helical" evidence="11">
    <location>
        <begin position="223"/>
        <end position="244"/>
    </location>
</feature>
<keyword evidence="3" id="KW-0813">Transport</keyword>
<keyword evidence="8 11" id="KW-1133">Transmembrane helix</keyword>
<feature type="transmembrane region" description="Helical" evidence="11">
    <location>
        <begin position="449"/>
        <end position="468"/>
    </location>
</feature>
<dbReference type="Pfam" id="PF00324">
    <property type="entry name" value="AA_permease"/>
    <property type="match status" value="1"/>
</dbReference>
<comment type="caution">
    <text evidence="13">The sequence shown here is derived from an EMBL/GenBank/DDBJ whole genome shotgun (WGS) entry which is preliminary data.</text>
</comment>
<feature type="transmembrane region" description="Helical" evidence="11">
    <location>
        <begin position="39"/>
        <end position="58"/>
    </location>
</feature>
<feature type="transmembrane region" description="Helical" evidence="11">
    <location>
        <begin position="379"/>
        <end position="399"/>
    </location>
</feature>
<feature type="transmembrane region" description="Helical" evidence="11">
    <location>
        <begin position="145"/>
        <end position="163"/>
    </location>
</feature>
<name>A0A496PFD4_9MICC</name>
<evidence type="ECO:0000256" key="5">
    <source>
        <dbReference type="ARBA" id="ARBA00022519"/>
    </source>
</evidence>
<dbReference type="Gene3D" id="1.20.1740.10">
    <property type="entry name" value="Amino acid/polyamine transporter I"/>
    <property type="match status" value="1"/>
</dbReference>
<evidence type="ECO:0000256" key="8">
    <source>
        <dbReference type="ARBA" id="ARBA00022989"/>
    </source>
</evidence>
<keyword evidence="7" id="KW-0029">Amino-acid transport</keyword>
<evidence type="ECO:0000256" key="2">
    <source>
        <dbReference type="ARBA" id="ARBA00008583"/>
    </source>
</evidence>
<dbReference type="GO" id="GO:0006865">
    <property type="term" value="P:amino acid transport"/>
    <property type="evidence" value="ECO:0007669"/>
    <property type="project" value="UniProtKB-KW"/>
</dbReference>
<evidence type="ECO:0000313" key="13">
    <source>
        <dbReference type="EMBL" id="RKW69401.1"/>
    </source>
</evidence>
<feature type="compositionally biased region" description="Low complexity" evidence="10">
    <location>
        <begin position="1"/>
        <end position="21"/>
    </location>
</feature>
<keyword evidence="14" id="KW-1185">Reference proteome</keyword>
<comment type="similarity">
    <text evidence="2">Belongs to the amino acid-polyamine-organocation (APC) superfamily. Amino acid transporter (AAT) (TC 2.A.3.1) family.</text>
</comment>
<evidence type="ECO:0000256" key="10">
    <source>
        <dbReference type="SAM" id="MobiDB-lite"/>
    </source>
</evidence>
<dbReference type="InterPro" id="IPR004840">
    <property type="entry name" value="Amino_acid_permease_CS"/>
</dbReference>
<evidence type="ECO:0000256" key="3">
    <source>
        <dbReference type="ARBA" id="ARBA00022448"/>
    </source>
</evidence>
<evidence type="ECO:0000256" key="7">
    <source>
        <dbReference type="ARBA" id="ARBA00022970"/>
    </source>
</evidence>
<evidence type="ECO:0000256" key="6">
    <source>
        <dbReference type="ARBA" id="ARBA00022692"/>
    </source>
</evidence>
<evidence type="ECO:0000256" key="1">
    <source>
        <dbReference type="ARBA" id="ARBA00004429"/>
    </source>
</evidence>
<keyword evidence="6 11" id="KW-0812">Transmembrane</keyword>
<feature type="transmembrane region" description="Helical" evidence="11">
    <location>
        <begin position="354"/>
        <end position="373"/>
    </location>
</feature>
<keyword evidence="5" id="KW-0997">Cell inner membrane</keyword>
<keyword evidence="9 11" id="KW-0472">Membrane</keyword>
<dbReference type="FunFam" id="1.20.1740.10:FF:000001">
    <property type="entry name" value="Amino acid permease"/>
    <property type="match status" value="1"/>
</dbReference>
<feature type="domain" description="Amino acid permease/ SLC12A" evidence="12">
    <location>
        <begin position="36"/>
        <end position="465"/>
    </location>
</feature>
<gene>
    <name evidence="13" type="ORF">DWQ67_13335</name>
</gene>
<evidence type="ECO:0000256" key="9">
    <source>
        <dbReference type="ARBA" id="ARBA00023136"/>
    </source>
</evidence>
<dbReference type="EMBL" id="QQXL01000010">
    <property type="protein sequence ID" value="RKW69401.1"/>
    <property type="molecule type" value="Genomic_DNA"/>
</dbReference>
<organism evidence="13 14">
    <name type="scientific">Galactobacter caseinivorans</name>
    <dbReference type="NCBI Taxonomy" id="2676123"/>
    <lineage>
        <taxon>Bacteria</taxon>
        <taxon>Bacillati</taxon>
        <taxon>Actinomycetota</taxon>
        <taxon>Actinomycetes</taxon>
        <taxon>Micrococcales</taxon>
        <taxon>Micrococcaceae</taxon>
        <taxon>Galactobacter</taxon>
    </lineage>
</organism>
<feature type="transmembrane region" description="Helical" evidence="11">
    <location>
        <begin position="64"/>
        <end position="83"/>
    </location>
</feature>
<protein>
    <submittedName>
        <fullName evidence="13">Amino acid permease</fullName>
    </submittedName>
</protein>
<dbReference type="RefSeq" id="WP_121486109.1">
    <property type="nucleotide sequence ID" value="NZ_QQXL01000010.1"/>
</dbReference>
<feature type="region of interest" description="Disordered" evidence="10">
    <location>
        <begin position="1"/>
        <end position="27"/>
    </location>
</feature>
<dbReference type="PANTHER" id="PTHR43495:SF4">
    <property type="entry name" value="AROMATIC AMINO ACID TRANSPORT PROTEIN AROP"/>
    <property type="match status" value="1"/>
</dbReference>
<dbReference type="AlphaFoldDB" id="A0A496PFD4"/>
<reference evidence="13 14" key="1">
    <citation type="submission" date="2018-07" db="EMBL/GenBank/DDBJ databases">
        <title>Arthrobacter sp. nov., isolated from raw cow's milk with high bacterial count.</title>
        <authorList>
            <person name="Hahne J."/>
            <person name="Isele D."/>
            <person name="Lipski A."/>
        </authorList>
    </citation>
    <scope>NUCLEOTIDE SEQUENCE [LARGE SCALE GENOMIC DNA]</scope>
    <source>
        <strain evidence="13 14">JZ R-183</strain>
    </source>
</reference>